<dbReference type="PANTHER" id="PTHR47271">
    <property type="entry name" value="ARGININE DEIMINASE"/>
    <property type="match status" value="1"/>
</dbReference>
<proteinExistence type="predicted"/>
<reference evidence="1" key="1">
    <citation type="submission" date="2018-05" db="EMBL/GenBank/DDBJ databases">
        <authorList>
            <person name="Lanie J.A."/>
            <person name="Ng W.-L."/>
            <person name="Kazmierczak K.M."/>
            <person name="Andrzejewski T.M."/>
            <person name="Davidsen T.M."/>
            <person name="Wayne K.J."/>
            <person name="Tettelin H."/>
            <person name="Glass J.I."/>
            <person name="Rusch D."/>
            <person name="Podicherti R."/>
            <person name="Tsui H.-C.T."/>
            <person name="Winkler M.E."/>
        </authorList>
    </citation>
    <scope>NUCLEOTIDE SEQUENCE</scope>
</reference>
<evidence type="ECO:0000313" key="1">
    <source>
        <dbReference type="EMBL" id="SUZ97374.1"/>
    </source>
</evidence>
<organism evidence="1">
    <name type="scientific">marine metagenome</name>
    <dbReference type="NCBI Taxonomy" id="408172"/>
    <lineage>
        <taxon>unclassified sequences</taxon>
        <taxon>metagenomes</taxon>
        <taxon>ecological metagenomes</taxon>
    </lineage>
</organism>
<dbReference type="GO" id="GO:0019546">
    <property type="term" value="P:L-arginine deiminase pathway"/>
    <property type="evidence" value="ECO:0007669"/>
    <property type="project" value="TreeGrafter"/>
</dbReference>
<dbReference type="GO" id="GO:0016990">
    <property type="term" value="F:arginine deiminase activity"/>
    <property type="evidence" value="ECO:0007669"/>
    <property type="project" value="TreeGrafter"/>
</dbReference>
<dbReference type="Pfam" id="PF19420">
    <property type="entry name" value="DDAH_eukar"/>
    <property type="match status" value="1"/>
</dbReference>
<dbReference type="Gene3D" id="3.75.10.10">
    <property type="entry name" value="L-arginine/glycine Amidinotransferase, Chain A"/>
    <property type="match status" value="1"/>
</dbReference>
<sequence>MLNLNVINETSKLKAVVLGTAVSLGPAPKLEDCIDPKSREHVLNNTYPIEEDLTQELQEFFQVLKKHDVVVYRPEKIENYNQIFSRDIAFVIDNKFVFANVVKERENEIHGIEHVFSQIDNQNIIHLPETCHVEGGDVMLWGNYVFIGTYSASDFSNYITARTNNQAVNAIKNLFPNKTIIPFELLKSNDDPRNNALHLDCCLQPVGKNKAIACPEVFLDQNQYKWIVDLFGAENIFEISKEEMCDMHCNIFSIDQNIVVSDRSFIRLNAWLEKNNFIVEKIKYSEASKQGGLLRCSTLPLIREN</sequence>
<dbReference type="SUPFAM" id="SSF55909">
    <property type="entry name" value="Pentein"/>
    <property type="match status" value="1"/>
</dbReference>
<protein>
    <recommendedName>
        <fullName evidence="2">Amidinotransferase</fullName>
    </recommendedName>
</protein>
<dbReference type="PANTHER" id="PTHR47271:SF2">
    <property type="entry name" value="ARGININE DEIMINASE"/>
    <property type="match status" value="1"/>
</dbReference>
<evidence type="ECO:0008006" key="2">
    <source>
        <dbReference type="Google" id="ProtNLM"/>
    </source>
</evidence>
<dbReference type="EMBL" id="UINC01002503">
    <property type="protein sequence ID" value="SUZ97374.1"/>
    <property type="molecule type" value="Genomic_DNA"/>
</dbReference>
<gene>
    <name evidence="1" type="ORF">METZ01_LOCUS50228</name>
</gene>
<dbReference type="AlphaFoldDB" id="A0A381S1Q2"/>
<accession>A0A381S1Q2</accession>
<name>A0A381S1Q2_9ZZZZ</name>